<keyword evidence="2" id="KW-1133">Transmembrane helix</keyword>
<dbReference type="AlphaFoldDB" id="A0A2S4PXP1"/>
<dbReference type="Proteomes" id="UP000237438">
    <property type="component" value="Unassembled WGS sequence"/>
</dbReference>
<feature type="compositionally biased region" description="Low complexity" evidence="1">
    <location>
        <begin position="282"/>
        <end position="317"/>
    </location>
</feature>
<sequence>MEFWRLGVSCRSLKTISLITTFVLLKTVLAGPYPKDDLHDTGYSYLQDRSCVSYCGAQNQYCCAAGEACYTNQANIAYCSVGSGDVWGGYAVYTTTYTETNLILRTSTYTSSWVIATSTCQPDPAITQSPVCTSSLGQSSCGSICCAKDQRCAFENSCTAYTATGDESTTQTTYYAPFRPTSGDTSTQSATTTVPFQPPATASGSIFPTLPLNDNPRLSGGAIAGIVIGALLFAKKKTSSNAGDSSSAPEMSNARRTMLVGGGILAAVLVFFGLRQRERPPSTSSSSGSSIGSSSSSDSDSQSSDSQSSSRSNQRSNSRTRDIA</sequence>
<dbReference type="EMBL" id="PEDP01000253">
    <property type="protein sequence ID" value="POS86777.1"/>
    <property type="molecule type" value="Genomic_DNA"/>
</dbReference>
<evidence type="ECO:0000256" key="2">
    <source>
        <dbReference type="SAM" id="Phobius"/>
    </source>
</evidence>
<feature type="region of interest" description="Disordered" evidence="1">
    <location>
        <begin position="278"/>
        <end position="324"/>
    </location>
</feature>
<feature type="transmembrane region" description="Helical" evidence="2">
    <location>
        <begin position="256"/>
        <end position="274"/>
    </location>
</feature>
<reference evidence="4 5" key="1">
    <citation type="submission" date="2017-10" db="EMBL/GenBank/DDBJ databases">
        <title>Development of genomic resources for the powdery mildew, Erysiphe pulchra.</title>
        <authorList>
            <person name="Wadl P.A."/>
            <person name="Mack B.M."/>
            <person name="Moore G."/>
            <person name="Beltz S.B."/>
        </authorList>
    </citation>
    <scope>NUCLEOTIDE SEQUENCE [LARGE SCALE GENOMIC DNA]</scope>
    <source>
        <strain evidence="4">Cflorida</strain>
    </source>
</reference>
<feature type="non-terminal residue" evidence="4">
    <location>
        <position position="324"/>
    </location>
</feature>
<keyword evidence="3" id="KW-0732">Signal</keyword>
<protein>
    <submittedName>
        <fullName evidence="4">Uncharacterized protein</fullName>
    </submittedName>
</protein>
<comment type="caution">
    <text evidence="4">The sequence shown here is derived from an EMBL/GenBank/DDBJ whole genome shotgun (WGS) entry which is preliminary data.</text>
</comment>
<proteinExistence type="predicted"/>
<keyword evidence="5" id="KW-1185">Reference proteome</keyword>
<evidence type="ECO:0000313" key="4">
    <source>
        <dbReference type="EMBL" id="POS86777.1"/>
    </source>
</evidence>
<evidence type="ECO:0000313" key="5">
    <source>
        <dbReference type="Proteomes" id="UP000237438"/>
    </source>
</evidence>
<dbReference type="STRING" id="225359.A0A2S4PXP1"/>
<accession>A0A2S4PXP1</accession>
<keyword evidence="2" id="KW-0472">Membrane</keyword>
<keyword evidence="2" id="KW-0812">Transmembrane</keyword>
<feature type="chain" id="PRO_5015554941" evidence="3">
    <location>
        <begin position="31"/>
        <end position="324"/>
    </location>
</feature>
<name>A0A2S4PXP1_9PEZI</name>
<evidence type="ECO:0000256" key="3">
    <source>
        <dbReference type="SAM" id="SignalP"/>
    </source>
</evidence>
<evidence type="ECO:0000256" key="1">
    <source>
        <dbReference type="SAM" id="MobiDB-lite"/>
    </source>
</evidence>
<feature type="signal peptide" evidence="3">
    <location>
        <begin position="1"/>
        <end position="30"/>
    </location>
</feature>
<gene>
    <name evidence="4" type="ORF">EPUL_001532</name>
</gene>
<organism evidence="4 5">
    <name type="scientific">Erysiphe pulchra</name>
    <dbReference type="NCBI Taxonomy" id="225359"/>
    <lineage>
        <taxon>Eukaryota</taxon>
        <taxon>Fungi</taxon>
        <taxon>Dikarya</taxon>
        <taxon>Ascomycota</taxon>
        <taxon>Pezizomycotina</taxon>
        <taxon>Leotiomycetes</taxon>
        <taxon>Erysiphales</taxon>
        <taxon>Erysiphaceae</taxon>
        <taxon>Erysiphe</taxon>
    </lineage>
</organism>
<dbReference type="OrthoDB" id="5425848at2759"/>